<organism evidence="3 4">
    <name type="scientific">Pseudoalteromonas piratica</name>
    <dbReference type="NCBI Taxonomy" id="1348114"/>
    <lineage>
        <taxon>Bacteria</taxon>
        <taxon>Pseudomonadati</taxon>
        <taxon>Pseudomonadota</taxon>
        <taxon>Gammaproteobacteria</taxon>
        <taxon>Alteromonadales</taxon>
        <taxon>Pseudoalteromonadaceae</taxon>
        <taxon>Pseudoalteromonas</taxon>
    </lineage>
</organism>
<dbReference type="Pfam" id="PF00534">
    <property type="entry name" value="Glycos_transf_1"/>
    <property type="match status" value="1"/>
</dbReference>
<keyword evidence="4" id="KW-1185">Reference proteome</keyword>
<dbReference type="KEGG" id="pseo:OM33_05050"/>
<dbReference type="STRING" id="1348114.OM33_05050"/>
<dbReference type="PANTHER" id="PTHR12526:SF638">
    <property type="entry name" value="SPORE COAT PROTEIN SA"/>
    <property type="match status" value="1"/>
</dbReference>
<dbReference type="HOGENOM" id="CLU_009583_11_2_6"/>
<dbReference type="GO" id="GO:0016757">
    <property type="term" value="F:glycosyltransferase activity"/>
    <property type="evidence" value="ECO:0007669"/>
    <property type="project" value="InterPro"/>
</dbReference>
<dbReference type="AlphaFoldDB" id="A0A0A7EF01"/>
<keyword evidence="3" id="KW-0808">Transferase</keyword>
<dbReference type="InterPro" id="IPR028098">
    <property type="entry name" value="Glyco_trans_4-like_N"/>
</dbReference>
<evidence type="ECO:0000259" key="1">
    <source>
        <dbReference type="Pfam" id="PF00534"/>
    </source>
</evidence>
<accession>A0A0A7EF01</accession>
<feature type="domain" description="Glycosyl transferase family 1" evidence="1">
    <location>
        <begin position="213"/>
        <end position="378"/>
    </location>
</feature>
<dbReference type="Pfam" id="PF13439">
    <property type="entry name" value="Glyco_transf_4"/>
    <property type="match status" value="1"/>
</dbReference>
<dbReference type="PANTHER" id="PTHR12526">
    <property type="entry name" value="GLYCOSYLTRANSFERASE"/>
    <property type="match status" value="1"/>
</dbReference>
<dbReference type="CDD" id="cd03794">
    <property type="entry name" value="GT4_WbuB-like"/>
    <property type="match status" value="1"/>
</dbReference>
<evidence type="ECO:0000313" key="4">
    <source>
        <dbReference type="Proteomes" id="UP000030341"/>
    </source>
</evidence>
<dbReference type="Proteomes" id="UP000030341">
    <property type="component" value="Chromosome 1"/>
</dbReference>
<dbReference type="GO" id="GO:1901135">
    <property type="term" value="P:carbohydrate derivative metabolic process"/>
    <property type="evidence" value="ECO:0007669"/>
    <property type="project" value="UniProtKB-ARBA"/>
</dbReference>
<proteinExistence type="predicted"/>
<dbReference type="SUPFAM" id="SSF53756">
    <property type="entry name" value="UDP-Glycosyltransferase/glycogen phosphorylase"/>
    <property type="match status" value="1"/>
</dbReference>
<dbReference type="eggNOG" id="COG0438">
    <property type="taxonomic scope" value="Bacteria"/>
</dbReference>
<name>A0A0A7EF01_9GAMM</name>
<dbReference type="EMBL" id="CP009888">
    <property type="protein sequence ID" value="AIY64587.1"/>
    <property type="molecule type" value="Genomic_DNA"/>
</dbReference>
<evidence type="ECO:0000259" key="2">
    <source>
        <dbReference type="Pfam" id="PF13439"/>
    </source>
</evidence>
<sequence length="405" mass="45386">MRVLYFHQHFSTPQGAAGIRSYQMAQKLIESGHEVTMVCGSYGQSKTGLTNEFTDGVRRGVYKGINIIEFALDYSNEMSFIARAKVFFKYALQSSKLIFTEKYDVLFATSTPLTAAVPGIIAKLFRRKPFVFEVRDLWPELPKAMGVITNPFILALMKVLEWSAYKSSDQCIALSPGIRRGILKHKPKEDSVTLIPNGCDLEIFQCSDDVWQPEGIEDRDFVAVFTGTHGIANGLHNVLKAAKVLKNREIKNIKLVLIGHGKLKAQLVSNAKELQLDNIVFLEPVEKAKLAQLMSRADCGLQTLENIPAFYYGTSPNKFFDYLSAGLPVVNNYPGWVADLITEFECGIAIRPDDPDAFADALISLRDNDNIDKMASNAIRLAKNKFDRNQLAREFVTVLEKMDKK</sequence>
<dbReference type="Gene3D" id="3.40.50.2000">
    <property type="entry name" value="Glycogen Phosphorylase B"/>
    <property type="match status" value="2"/>
</dbReference>
<gene>
    <name evidence="3" type="ORF">OM33_05050</name>
</gene>
<dbReference type="RefSeq" id="WP_038639540.1">
    <property type="nucleotide sequence ID" value="NZ_CP009888.1"/>
</dbReference>
<feature type="domain" description="Glycosyltransferase subfamily 4-like N-terminal" evidence="2">
    <location>
        <begin position="22"/>
        <end position="202"/>
    </location>
</feature>
<protein>
    <submittedName>
        <fullName evidence="3">Glycosyltransferase</fullName>
    </submittedName>
</protein>
<evidence type="ECO:0000313" key="3">
    <source>
        <dbReference type="EMBL" id="AIY64587.1"/>
    </source>
</evidence>
<dbReference type="OrthoDB" id="9787293at2"/>
<reference evidence="3 4" key="1">
    <citation type="submission" date="2014-11" db="EMBL/GenBank/DDBJ databases">
        <title>Complete Genome Sequence of Pseudoalteromonas sp. Strain OCN003 Isolated from Kaneohe Bay, Oahu, Hawaii.</title>
        <authorList>
            <person name="Beurmann S."/>
            <person name="Videau P."/>
            <person name="Ushijima B."/>
            <person name="Smith A.M."/>
            <person name="Aeby G.S."/>
            <person name="Callahan S.M."/>
            <person name="Belcaid M."/>
        </authorList>
    </citation>
    <scope>NUCLEOTIDE SEQUENCE [LARGE SCALE GENOMIC DNA]</scope>
    <source>
        <strain evidence="3 4">OCN003</strain>
    </source>
</reference>
<dbReference type="InterPro" id="IPR001296">
    <property type="entry name" value="Glyco_trans_1"/>
</dbReference>